<dbReference type="PROSITE" id="PS51608">
    <property type="entry name" value="SAM_MT_UBIE"/>
    <property type="match status" value="1"/>
</dbReference>
<evidence type="ECO:0000259" key="2">
    <source>
        <dbReference type="Pfam" id="PF13847"/>
    </source>
</evidence>
<dbReference type="KEGG" id="sfu:Sfum_1190"/>
<proteinExistence type="predicted"/>
<dbReference type="PANTHER" id="PTHR42912">
    <property type="entry name" value="METHYLTRANSFERASE"/>
    <property type="match status" value="1"/>
</dbReference>
<keyword evidence="1" id="KW-0474">Menaquinone biosynthesis</keyword>
<protein>
    <submittedName>
        <fullName evidence="3">Methyltransferase type 11</fullName>
    </submittedName>
</protein>
<dbReference type="FunCoup" id="A0LHI1">
    <property type="interactions" value="48"/>
</dbReference>
<dbReference type="AlphaFoldDB" id="A0LHI1"/>
<dbReference type="InterPro" id="IPR029063">
    <property type="entry name" value="SAM-dependent_MTases_sf"/>
</dbReference>
<sequence length="209" mass="22790">MLRMEPAMDMTFTPEDRKRIEDEIGRKYRKVALSPEGSFRYPTGRAGLEGQNYDPEIIEALPEDVLASYCGVGNPFSLGRIRKGERILDIGCGAGVDAIVAGVMTGPAGAVVGLDLTPEMLERARRNLSRTSLKNVSFVEGSAENLPFPEASFDVVISNGAFNLVPDKLQALREVIRVLKPNGRFMMADQVLTTEPPSDAKSMVETWAG</sequence>
<evidence type="ECO:0000313" key="3">
    <source>
        <dbReference type="EMBL" id="ABK16883.1"/>
    </source>
</evidence>
<reference evidence="3 4" key="1">
    <citation type="submission" date="2006-10" db="EMBL/GenBank/DDBJ databases">
        <title>Complete sequence of Syntrophobacter fumaroxidans MPOB.</title>
        <authorList>
            <consortium name="US DOE Joint Genome Institute"/>
            <person name="Copeland A."/>
            <person name="Lucas S."/>
            <person name="Lapidus A."/>
            <person name="Barry K."/>
            <person name="Detter J.C."/>
            <person name="Glavina del Rio T."/>
            <person name="Hammon N."/>
            <person name="Israni S."/>
            <person name="Pitluck S."/>
            <person name="Goltsman E.G."/>
            <person name="Martinez M."/>
            <person name="Schmutz J."/>
            <person name="Larimer F."/>
            <person name="Land M."/>
            <person name="Hauser L."/>
            <person name="Kyrpides N."/>
            <person name="Kim E."/>
            <person name="Boone D.R."/>
            <person name="Brockman F."/>
            <person name="Culley D."/>
            <person name="Ferry J."/>
            <person name="Gunsalus R."/>
            <person name="McInerney M.J."/>
            <person name="Morrison M."/>
            <person name="Plugge C."/>
            <person name="Rohlin L."/>
            <person name="Scholten J."/>
            <person name="Sieber J."/>
            <person name="Stams A.J.M."/>
            <person name="Worm P."/>
            <person name="Henstra A.M."/>
            <person name="Richardson P."/>
        </authorList>
    </citation>
    <scope>NUCLEOTIDE SEQUENCE [LARGE SCALE GENOMIC DNA]</scope>
    <source>
        <strain evidence="4">DSM 10017 / MPOB</strain>
    </source>
</reference>
<name>A0LHI1_SYNFM</name>
<evidence type="ECO:0000313" key="4">
    <source>
        <dbReference type="Proteomes" id="UP000001784"/>
    </source>
</evidence>
<evidence type="ECO:0000256" key="1">
    <source>
        <dbReference type="ARBA" id="ARBA00022428"/>
    </source>
</evidence>
<organism evidence="3 4">
    <name type="scientific">Syntrophobacter fumaroxidans (strain DSM 10017 / MPOB)</name>
    <dbReference type="NCBI Taxonomy" id="335543"/>
    <lineage>
        <taxon>Bacteria</taxon>
        <taxon>Pseudomonadati</taxon>
        <taxon>Thermodesulfobacteriota</taxon>
        <taxon>Syntrophobacteria</taxon>
        <taxon>Syntrophobacterales</taxon>
        <taxon>Syntrophobacteraceae</taxon>
        <taxon>Syntrophobacter</taxon>
    </lineage>
</organism>
<dbReference type="SUPFAM" id="SSF53335">
    <property type="entry name" value="S-adenosyl-L-methionine-dependent methyltransferases"/>
    <property type="match status" value="1"/>
</dbReference>
<dbReference type="GO" id="GO:0032259">
    <property type="term" value="P:methylation"/>
    <property type="evidence" value="ECO:0007669"/>
    <property type="project" value="UniProtKB-KW"/>
</dbReference>
<dbReference type="InterPro" id="IPR004033">
    <property type="entry name" value="UbiE/COQ5_MeTrFase"/>
</dbReference>
<dbReference type="InterPro" id="IPR025714">
    <property type="entry name" value="Methyltranfer_dom"/>
</dbReference>
<accession>A0LHI1</accession>
<keyword evidence="3" id="KW-0489">Methyltransferase</keyword>
<dbReference type="Gene3D" id="3.40.50.150">
    <property type="entry name" value="Vaccinia Virus protein VP39"/>
    <property type="match status" value="1"/>
</dbReference>
<dbReference type="eggNOG" id="COG2226">
    <property type="taxonomic scope" value="Bacteria"/>
</dbReference>
<dbReference type="InParanoid" id="A0LHI1"/>
<gene>
    <name evidence="3" type="ordered locus">Sfum_1190</name>
</gene>
<feature type="domain" description="Methyltransferase" evidence="2">
    <location>
        <begin position="82"/>
        <end position="199"/>
    </location>
</feature>
<keyword evidence="3" id="KW-0808">Transferase</keyword>
<dbReference type="GO" id="GO:0009234">
    <property type="term" value="P:menaquinone biosynthetic process"/>
    <property type="evidence" value="ECO:0007669"/>
    <property type="project" value="UniProtKB-KW"/>
</dbReference>
<dbReference type="CDD" id="cd02440">
    <property type="entry name" value="AdoMet_MTases"/>
    <property type="match status" value="1"/>
</dbReference>
<dbReference type="GO" id="GO:0008168">
    <property type="term" value="F:methyltransferase activity"/>
    <property type="evidence" value="ECO:0007669"/>
    <property type="project" value="UniProtKB-KW"/>
</dbReference>
<dbReference type="EMBL" id="CP000478">
    <property type="protein sequence ID" value="ABK16883.1"/>
    <property type="molecule type" value="Genomic_DNA"/>
</dbReference>
<dbReference type="HOGENOM" id="CLU_052868_4_0_7"/>
<dbReference type="Pfam" id="PF13847">
    <property type="entry name" value="Methyltransf_31"/>
    <property type="match status" value="1"/>
</dbReference>
<dbReference type="InterPro" id="IPR050508">
    <property type="entry name" value="Methyltransf_Superfamily"/>
</dbReference>
<dbReference type="Proteomes" id="UP000001784">
    <property type="component" value="Chromosome"/>
</dbReference>
<dbReference type="STRING" id="335543.Sfum_1190"/>
<keyword evidence="4" id="KW-1185">Reference proteome</keyword>